<organism evidence="4 5">
    <name type="scientific">Arabidopsis thaliana</name>
    <name type="common">Mouse-ear cress</name>
    <dbReference type="NCBI Taxonomy" id="3702"/>
    <lineage>
        <taxon>Eukaryota</taxon>
        <taxon>Viridiplantae</taxon>
        <taxon>Streptophyta</taxon>
        <taxon>Embryophyta</taxon>
        <taxon>Tracheophyta</taxon>
        <taxon>Spermatophyta</taxon>
        <taxon>Magnoliopsida</taxon>
        <taxon>eudicotyledons</taxon>
        <taxon>Gunneridae</taxon>
        <taxon>Pentapetalae</taxon>
        <taxon>rosids</taxon>
        <taxon>malvids</taxon>
        <taxon>Brassicales</taxon>
        <taxon>Brassicaceae</taxon>
        <taxon>Camelineae</taxon>
        <taxon>Arabidopsis</taxon>
    </lineage>
</organism>
<feature type="region of interest" description="Disordered" evidence="1">
    <location>
        <begin position="16"/>
        <end position="59"/>
    </location>
</feature>
<evidence type="ECO:0000313" key="4">
    <source>
        <dbReference type="EMBL" id="OAP19025.1"/>
    </source>
</evidence>
<feature type="domain" description="DUF668" evidence="2">
    <location>
        <begin position="354"/>
        <end position="439"/>
    </location>
</feature>
<accession>A0A178WN85</accession>
<dbReference type="Pfam" id="PF05003">
    <property type="entry name" value="DUF668"/>
    <property type="match status" value="1"/>
</dbReference>
<dbReference type="EMBL" id="LUHQ01000001">
    <property type="protein sequence ID" value="OAP19025.1"/>
    <property type="molecule type" value="Genomic_DNA"/>
</dbReference>
<feature type="compositionally biased region" description="Low complexity" evidence="1">
    <location>
        <begin position="42"/>
        <end position="52"/>
    </location>
</feature>
<evidence type="ECO:0000259" key="3">
    <source>
        <dbReference type="Pfam" id="PF11961"/>
    </source>
</evidence>
<evidence type="ECO:0000313" key="5">
    <source>
        <dbReference type="Proteomes" id="UP000078284"/>
    </source>
</evidence>
<feature type="compositionally biased region" description="Basic and acidic residues" evidence="1">
    <location>
        <begin position="16"/>
        <end position="27"/>
    </location>
</feature>
<reference evidence="5" key="1">
    <citation type="journal article" date="2016" name="Proc. Natl. Acad. Sci. U.S.A.">
        <title>Chromosome-level assembly of Arabidopsis thaliana Ler reveals the extent of translocation and inversion polymorphisms.</title>
        <authorList>
            <person name="Zapata L."/>
            <person name="Ding J."/>
            <person name="Willing E.M."/>
            <person name="Hartwig B."/>
            <person name="Bezdan D."/>
            <person name="Jiao W.B."/>
            <person name="Patel V."/>
            <person name="Velikkakam James G."/>
            <person name="Koornneef M."/>
            <person name="Ossowski S."/>
            <person name="Schneeberger K."/>
        </authorList>
    </citation>
    <scope>NUCLEOTIDE SEQUENCE [LARGE SCALE GENOMIC DNA]</scope>
    <source>
        <strain evidence="5">cv. Landsberg erecta</strain>
    </source>
</reference>
<dbReference type="GO" id="GO:0045927">
    <property type="term" value="P:positive regulation of growth"/>
    <property type="evidence" value="ECO:0007669"/>
    <property type="project" value="InterPro"/>
</dbReference>
<sequence length="615" mass="69406">MGGVCSCVFKDDDKKKKLRSNDDDKSRGFSGKLKSMRRSKTSDSYYSDNYGGSRRKSSKPDEVVFNFSGELGPMPPLRNDSTKFMQRNSFMGRAGVMGLEKAVEVLDTLGSSMTRMNPSNAYLSGVTSSRGGKVTILAFEVANTIAKGAALLQSLSEENLKFMKKDMLHSKEVKKLVSTDTTELQILAASDKREELDLFSGEVIRFGNMCKDLQWHNLDRYFMKLDTENSQHKLLKDDAEARMQELVTLARITSELYHELQALDRFEQDYRRKLAEVESLNLPRRGEGIVILQNELKQQKKLVKSLQKKSLWSQNLAEIIEKLVDVVSYIRQTIVEVFGNNGLRDNEGEQGRERLGEAGLSLHYANLIQQIDNIASRPSSLPSNVRDTLYNALPATVKTALRPRLQTLDQEEELSVPEIKAEMEKSLQWLVPFAENTTKAHQGFGWVGEWANSRIEFGKGKGKGENNGNPTRLQTLHHADKPIVDSYVLELVVWLHRLMKSSKKRAHGVKLQETNHVSPPNNRIISNTQLSLSPDFTYKNQLSLEDRLLLDRVQSIRFGPNLSKSQELVGLKKNKKGFKIWALSRSTGNSPKVDLSDKNSSSDLDVLDGLDFAFQ</sequence>
<dbReference type="Pfam" id="PF11961">
    <property type="entry name" value="DUF3475"/>
    <property type="match status" value="1"/>
</dbReference>
<dbReference type="InterPro" id="IPR007700">
    <property type="entry name" value="DUF668"/>
</dbReference>
<name>A0A178WN85_ARATH</name>
<dbReference type="PANTHER" id="PTHR31730">
    <property type="entry name" value="OS01G0873900 PROTEIN"/>
    <property type="match status" value="1"/>
</dbReference>
<dbReference type="InterPro" id="IPR045021">
    <property type="entry name" value="PSI1/2/3"/>
</dbReference>
<evidence type="ECO:0000256" key="1">
    <source>
        <dbReference type="SAM" id="MobiDB-lite"/>
    </source>
</evidence>
<proteinExistence type="predicted"/>
<dbReference type="ExpressionAtlas" id="A0A178WN85">
    <property type="expression patterns" value="baseline and differential"/>
</dbReference>
<protein>
    <submittedName>
        <fullName evidence="4">Uncharacterized protein</fullName>
    </submittedName>
</protein>
<dbReference type="Proteomes" id="UP000078284">
    <property type="component" value="Chromosome 1"/>
</dbReference>
<feature type="domain" description="DUF3475" evidence="3">
    <location>
        <begin position="136"/>
        <end position="192"/>
    </location>
</feature>
<dbReference type="InterPro" id="IPR021864">
    <property type="entry name" value="DUF3475"/>
</dbReference>
<dbReference type="PANTHER" id="PTHR31730:SF18">
    <property type="entry name" value="PROTEIN PSK SIMULATOR 2"/>
    <property type="match status" value="1"/>
</dbReference>
<evidence type="ECO:0000259" key="2">
    <source>
        <dbReference type="Pfam" id="PF05003"/>
    </source>
</evidence>
<gene>
    <name evidence="4" type="ordered locus">AXX17_At1g31260</name>
</gene>
<dbReference type="AlphaFoldDB" id="A0A178WN85"/>
<comment type="caution">
    <text evidence="4">The sequence shown here is derived from an EMBL/GenBank/DDBJ whole genome shotgun (WGS) entry which is preliminary data.</text>
</comment>